<proteinExistence type="predicted"/>
<evidence type="ECO:0000313" key="2">
    <source>
        <dbReference type="Proteomes" id="UP000325945"/>
    </source>
</evidence>
<evidence type="ECO:0000313" key="1">
    <source>
        <dbReference type="EMBL" id="KAE8328780.1"/>
    </source>
</evidence>
<gene>
    <name evidence="1" type="ORF">BDV39DRAFT_173279</name>
</gene>
<reference evidence="2" key="1">
    <citation type="submission" date="2019-04" db="EMBL/GenBank/DDBJ databases">
        <title>Friends and foes A comparative genomics studyof 23 Aspergillus species from section Flavi.</title>
        <authorList>
            <consortium name="DOE Joint Genome Institute"/>
            <person name="Kjaerbolling I."/>
            <person name="Vesth T."/>
            <person name="Frisvad J.C."/>
            <person name="Nybo J.L."/>
            <person name="Theobald S."/>
            <person name="Kildgaard S."/>
            <person name="Isbrandt T."/>
            <person name="Kuo A."/>
            <person name="Sato A."/>
            <person name="Lyhne E.K."/>
            <person name="Kogle M.E."/>
            <person name="Wiebenga A."/>
            <person name="Kun R.S."/>
            <person name="Lubbers R.J."/>
            <person name="Makela M.R."/>
            <person name="Barry K."/>
            <person name="Chovatia M."/>
            <person name="Clum A."/>
            <person name="Daum C."/>
            <person name="Haridas S."/>
            <person name="He G."/>
            <person name="LaButti K."/>
            <person name="Lipzen A."/>
            <person name="Mondo S."/>
            <person name="Riley R."/>
            <person name="Salamov A."/>
            <person name="Simmons B.A."/>
            <person name="Magnuson J.K."/>
            <person name="Henrissat B."/>
            <person name="Mortensen U.H."/>
            <person name="Larsen T.O."/>
            <person name="Devries R.P."/>
            <person name="Grigoriev I.V."/>
            <person name="Machida M."/>
            <person name="Baker S.E."/>
            <person name="Andersen M.R."/>
        </authorList>
    </citation>
    <scope>NUCLEOTIDE SEQUENCE [LARGE SCALE GENOMIC DNA]</scope>
    <source>
        <strain evidence="2">CBS 130017</strain>
    </source>
</reference>
<dbReference type="Proteomes" id="UP000325945">
    <property type="component" value="Unassembled WGS sequence"/>
</dbReference>
<dbReference type="EMBL" id="ML741783">
    <property type="protein sequence ID" value="KAE8328780.1"/>
    <property type="molecule type" value="Genomic_DNA"/>
</dbReference>
<organism evidence="1 2">
    <name type="scientific">Aspergillus sergii</name>
    <dbReference type="NCBI Taxonomy" id="1034303"/>
    <lineage>
        <taxon>Eukaryota</taxon>
        <taxon>Fungi</taxon>
        <taxon>Dikarya</taxon>
        <taxon>Ascomycota</taxon>
        <taxon>Pezizomycotina</taxon>
        <taxon>Eurotiomycetes</taxon>
        <taxon>Eurotiomycetidae</taxon>
        <taxon>Eurotiales</taxon>
        <taxon>Aspergillaceae</taxon>
        <taxon>Aspergillus</taxon>
        <taxon>Aspergillus subgen. Circumdati</taxon>
    </lineage>
</organism>
<sequence length="82" mass="9053">MDKPFIRAASSFGKLVEGSNVLCSEFGPGPESTRKVRQIGFRASRNSFMRVSEINPLDRAFSSHVVLCGIVALYQILYADTI</sequence>
<keyword evidence="2" id="KW-1185">Reference proteome</keyword>
<accession>A0A5N6XBB5</accession>
<protein>
    <submittedName>
        <fullName evidence="1">Uncharacterized protein</fullName>
    </submittedName>
</protein>
<name>A0A5N6XBB5_9EURO</name>
<dbReference type="AlphaFoldDB" id="A0A5N6XBB5"/>